<keyword evidence="3" id="KW-1185">Reference proteome</keyword>
<dbReference type="RefSeq" id="WP_008600444.1">
    <property type="nucleotide sequence ID" value="NZ_AMRV01000002.1"/>
</dbReference>
<dbReference type="AlphaFoldDB" id="M2U7G1"/>
<accession>M2U7G1</accession>
<dbReference type="Pfam" id="PF13432">
    <property type="entry name" value="TPR_16"/>
    <property type="match status" value="1"/>
</dbReference>
<sequence length="243" mass="25341">MSLPLVIFAALAVTPSQDPPLGDAFLPEPVPAPQTAPDADAEPTAHDAYVDCLRMAANEPERAERLANEWIAANGGVPARHCLGEAEMSLGKTSEAAGDFAAAAGIAEAEGLQQDAELYRLAAEAALIGGELARGEELVGRAFLALDEGDRAGEAAVRKLRSRVAVAKGDLTTARADLAAATEANPDDEEIWLLLATAARRDDDMPAAEAAIREAVRLAPDDEAVQAEAMRIALSEEESAAPR</sequence>
<name>M2U7G1_9SPHN</name>
<dbReference type="OrthoDB" id="7566477at2"/>
<comment type="caution">
    <text evidence="2">The sequence shown here is derived from an EMBL/GenBank/DDBJ whole genome shotgun (WGS) entry which is preliminary data.</text>
</comment>
<dbReference type="Gene3D" id="1.25.40.10">
    <property type="entry name" value="Tetratricopeptide repeat domain"/>
    <property type="match status" value="1"/>
</dbReference>
<evidence type="ECO:0000313" key="2">
    <source>
        <dbReference type="EMBL" id="EMD83947.1"/>
    </source>
</evidence>
<reference evidence="2 3" key="1">
    <citation type="journal article" date="2013" name="Genome Announc.">
        <title>Draft Genome Sequence of Strain JLT2015T, Belonging to the Family Sphingomonadaceae of the Alphaproteobacteria.</title>
        <authorList>
            <person name="Tang K."/>
            <person name="Liu K."/>
            <person name="Li S."/>
            <person name="Jiao N."/>
        </authorList>
    </citation>
    <scope>NUCLEOTIDE SEQUENCE [LARGE SCALE GENOMIC DNA]</scope>
    <source>
        <strain evidence="2 3">JLT2015</strain>
    </source>
</reference>
<feature type="region of interest" description="Disordered" evidence="1">
    <location>
        <begin position="18"/>
        <end position="42"/>
    </location>
</feature>
<evidence type="ECO:0000256" key="1">
    <source>
        <dbReference type="SAM" id="MobiDB-lite"/>
    </source>
</evidence>
<dbReference type="EMBL" id="AMRV01000002">
    <property type="protein sequence ID" value="EMD83947.1"/>
    <property type="molecule type" value="Genomic_DNA"/>
</dbReference>
<dbReference type="Proteomes" id="UP000011717">
    <property type="component" value="Unassembled WGS sequence"/>
</dbReference>
<organism evidence="2 3">
    <name type="scientific">Pacificimonas flava</name>
    <dbReference type="NCBI Taxonomy" id="1234595"/>
    <lineage>
        <taxon>Bacteria</taxon>
        <taxon>Pseudomonadati</taxon>
        <taxon>Pseudomonadota</taxon>
        <taxon>Alphaproteobacteria</taxon>
        <taxon>Sphingomonadales</taxon>
        <taxon>Sphingosinicellaceae</taxon>
        <taxon>Pacificimonas</taxon>
    </lineage>
</organism>
<dbReference type="SUPFAM" id="SSF48452">
    <property type="entry name" value="TPR-like"/>
    <property type="match status" value="1"/>
</dbReference>
<dbReference type="SMART" id="SM00028">
    <property type="entry name" value="TPR"/>
    <property type="match status" value="3"/>
</dbReference>
<dbReference type="InterPro" id="IPR019734">
    <property type="entry name" value="TPR_rpt"/>
</dbReference>
<dbReference type="InterPro" id="IPR011990">
    <property type="entry name" value="TPR-like_helical_dom_sf"/>
</dbReference>
<evidence type="ECO:0000313" key="3">
    <source>
        <dbReference type="Proteomes" id="UP000011717"/>
    </source>
</evidence>
<gene>
    <name evidence="2" type="ORF">C725_0919</name>
</gene>
<proteinExistence type="predicted"/>
<protein>
    <submittedName>
        <fullName evidence="2">Tetratricopeptide domain protein</fullName>
    </submittedName>
</protein>